<evidence type="ECO:0000313" key="3">
    <source>
        <dbReference type="Proteomes" id="UP000092714"/>
    </source>
</evidence>
<dbReference type="OrthoDB" id="9780216at2"/>
<gene>
    <name evidence="2" type="ORF">CP373A1_15065</name>
</gene>
<keyword evidence="1" id="KW-0446">Lipid-binding</keyword>
<organism evidence="2 3">
    <name type="scientific">Clostridium paraputrificum</name>
    <dbReference type="NCBI Taxonomy" id="29363"/>
    <lineage>
        <taxon>Bacteria</taxon>
        <taxon>Bacillati</taxon>
        <taxon>Bacillota</taxon>
        <taxon>Clostridia</taxon>
        <taxon>Eubacteriales</taxon>
        <taxon>Clostridiaceae</taxon>
        <taxon>Clostridium</taxon>
    </lineage>
</organism>
<dbReference type="Pfam" id="PF02645">
    <property type="entry name" value="DegV"/>
    <property type="match status" value="1"/>
</dbReference>
<dbReference type="Gene3D" id="3.30.1180.10">
    <property type="match status" value="1"/>
</dbReference>
<dbReference type="Gene3D" id="3.40.50.10170">
    <property type="match status" value="1"/>
</dbReference>
<accession>A0A174HE01</accession>
<comment type="caution">
    <text evidence="2">The sequence shown here is derived from an EMBL/GenBank/DDBJ whole genome shotgun (WGS) entry which is preliminary data.</text>
</comment>
<dbReference type="InterPro" id="IPR003797">
    <property type="entry name" value="DegV"/>
</dbReference>
<protein>
    <submittedName>
        <fullName evidence="2">Fatty acid-binding protein DegV</fullName>
    </submittedName>
</protein>
<evidence type="ECO:0000313" key="2">
    <source>
        <dbReference type="EMBL" id="OBY09654.1"/>
    </source>
</evidence>
<dbReference type="GO" id="GO:0008289">
    <property type="term" value="F:lipid binding"/>
    <property type="evidence" value="ECO:0007669"/>
    <property type="project" value="UniProtKB-KW"/>
</dbReference>
<dbReference type="InterPro" id="IPR043168">
    <property type="entry name" value="DegV_C"/>
</dbReference>
<dbReference type="RefSeq" id="WP_055185003.1">
    <property type="nucleotide sequence ID" value="NZ_CAXSZC010000015.1"/>
</dbReference>
<dbReference type="InterPro" id="IPR050270">
    <property type="entry name" value="DegV_domain_contain"/>
</dbReference>
<dbReference type="Proteomes" id="UP000092714">
    <property type="component" value="Unassembled WGS sequence"/>
</dbReference>
<proteinExistence type="predicted"/>
<dbReference type="PROSITE" id="PS51482">
    <property type="entry name" value="DEGV"/>
    <property type="match status" value="1"/>
</dbReference>
<evidence type="ECO:0000256" key="1">
    <source>
        <dbReference type="ARBA" id="ARBA00023121"/>
    </source>
</evidence>
<sequence>MGVKLVTDSTSYISEELINKYNISIASLNVILQGKSYREVNLDNKYFYEVMDQSEEIPTSSQPSIDELLDVFKSIVKSGDNVVGVFLSSDMSGTYSSAHLAKNMVLEEYPDARIEIIDSRTNCMQMGFQVIEGARAAKEGKSIEEVVEVVNNVVKSSRFLFVPDTLRYLKKGGRIGGAAALFGTILQIRPILTVRDGVTSVFEKVRTKKKAVNAIVDKVLDDIKNYGLGDVIVHHINCEEEGRELAKRLEEELNIPIRIQSIGPIIGLHVGPGSIGVAYFTKKELL</sequence>
<dbReference type="PANTHER" id="PTHR33434:SF2">
    <property type="entry name" value="FATTY ACID-BINDING PROTEIN TM_1468"/>
    <property type="match status" value="1"/>
</dbReference>
<keyword evidence="3" id="KW-1185">Reference proteome</keyword>
<name>A0A174HE01_9CLOT</name>
<reference evidence="2 3" key="1">
    <citation type="submission" date="2016-06" db="EMBL/GenBank/DDBJ databases">
        <authorList>
            <person name="Kjaerup R.B."/>
            <person name="Dalgaard T.S."/>
            <person name="Juul-Madsen H.R."/>
        </authorList>
    </citation>
    <scope>NUCLEOTIDE SEQUENCE [LARGE SCALE GENOMIC DNA]</scope>
    <source>
        <strain evidence="2 3">373-A1</strain>
    </source>
</reference>
<dbReference type="EMBL" id="MAPZ01000028">
    <property type="protein sequence ID" value="OBY09654.1"/>
    <property type="molecule type" value="Genomic_DNA"/>
</dbReference>
<dbReference type="PANTHER" id="PTHR33434">
    <property type="entry name" value="DEGV DOMAIN-CONTAINING PROTEIN DR_1986-RELATED"/>
    <property type="match status" value="1"/>
</dbReference>
<dbReference type="AlphaFoldDB" id="A0A174HE01"/>
<dbReference type="NCBIfam" id="TIGR00762">
    <property type="entry name" value="DegV"/>
    <property type="match status" value="1"/>
</dbReference>
<dbReference type="SUPFAM" id="SSF82549">
    <property type="entry name" value="DAK1/DegV-like"/>
    <property type="match status" value="1"/>
</dbReference>
<dbReference type="eggNOG" id="COG1307">
    <property type="taxonomic scope" value="Bacteria"/>
</dbReference>